<feature type="chain" id="PRO_5016773297" evidence="1">
    <location>
        <begin position="23"/>
        <end position="173"/>
    </location>
</feature>
<dbReference type="NCBIfam" id="NF045726">
    <property type="entry name" value="XXplasma_LP"/>
    <property type="match status" value="1"/>
</dbReference>
<evidence type="ECO:0000256" key="1">
    <source>
        <dbReference type="SAM" id="SignalP"/>
    </source>
</evidence>
<dbReference type="AlphaFoldDB" id="A0A345DRC3"/>
<dbReference type="EMBL" id="CP031088">
    <property type="protein sequence ID" value="AXF96764.1"/>
    <property type="molecule type" value="Genomic_DNA"/>
</dbReference>
<dbReference type="Proteomes" id="UP000253689">
    <property type="component" value="Chromosome"/>
</dbReference>
<proteinExistence type="predicted"/>
<dbReference type="RefSeq" id="WP_114565307.1">
    <property type="nucleotide sequence ID" value="NZ_CP031088.1"/>
</dbReference>
<gene>
    <name evidence="2" type="ORF">SDAV_001815</name>
</gene>
<dbReference type="NCBIfam" id="NF038029">
    <property type="entry name" value="LP_plasma"/>
    <property type="match status" value="1"/>
</dbReference>
<protein>
    <submittedName>
        <fullName evidence="2">Lipoprotein</fullName>
    </submittedName>
</protein>
<feature type="signal peptide" evidence="1">
    <location>
        <begin position="1"/>
        <end position="22"/>
    </location>
</feature>
<organism evidence="2 3">
    <name type="scientific">Spiroplasma phoeniceum P40</name>
    <dbReference type="NCBI Taxonomy" id="1276259"/>
    <lineage>
        <taxon>Bacteria</taxon>
        <taxon>Bacillati</taxon>
        <taxon>Mycoplasmatota</taxon>
        <taxon>Mollicutes</taxon>
        <taxon>Entomoplasmatales</taxon>
        <taxon>Spiroplasmataceae</taxon>
        <taxon>Spiroplasma</taxon>
    </lineage>
</organism>
<keyword evidence="2" id="KW-0449">Lipoprotein</keyword>
<evidence type="ECO:0000313" key="2">
    <source>
        <dbReference type="EMBL" id="AXF96764.1"/>
    </source>
</evidence>
<name>A0A345DRC3_9MOLU</name>
<reference evidence="3" key="1">
    <citation type="submission" date="2018-07" db="EMBL/GenBank/DDBJ databases">
        <title>Complete Genome Sequence of Spiroplasma phoeniceum.</title>
        <authorList>
            <person name="Davis R.E."/>
            <person name="Shao J.Y."/>
            <person name="Zhao Y."/>
            <person name="Silver A."/>
            <person name="Stump z."/>
            <person name="Gasparich G."/>
        </authorList>
    </citation>
    <scope>NUCLEOTIDE SEQUENCE [LARGE SCALE GENOMIC DNA]</scope>
    <source>
        <strain evidence="3">P40</strain>
    </source>
</reference>
<dbReference type="InterPro" id="IPR054816">
    <property type="entry name" value="Lipoprotein_mollicutes-type_CS"/>
</dbReference>
<dbReference type="PROSITE" id="PS51257">
    <property type="entry name" value="PROKAR_LIPOPROTEIN"/>
    <property type="match status" value="1"/>
</dbReference>
<dbReference type="KEGG" id="sphh:SDAV_001815"/>
<evidence type="ECO:0000313" key="3">
    <source>
        <dbReference type="Proteomes" id="UP000253689"/>
    </source>
</evidence>
<accession>A0A345DRC3</accession>
<keyword evidence="1" id="KW-0732">Signal</keyword>
<sequence>MKKILSLLGTITLIGTSTTSVVACNNSQECTSEELAKLKAENKINTDNKQIKDNLEWIAPQDEPFDTSDNKYYFVVWRSKLNSDWRIIKFKNDKEKSKEETVDVDDNYFLILHWWDAPKVHYWALTVSGLRHHAEHIWGENSGINYFKAVYRWNLDTQEPNLYIDTDGNIKVK</sequence>
<keyword evidence="3" id="KW-1185">Reference proteome</keyword>